<gene>
    <name evidence="9" type="ORF">P5673_022002</name>
</gene>
<feature type="domain" description="Exocyst complex component Sec3 C-terminal" evidence="8">
    <location>
        <begin position="442"/>
        <end position="654"/>
    </location>
</feature>
<evidence type="ECO:0000256" key="5">
    <source>
        <dbReference type="SAM" id="MobiDB-lite"/>
    </source>
</evidence>
<evidence type="ECO:0000256" key="4">
    <source>
        <dbReference type="ARBA" id="ARBA00023054"/>
    </source>
</evidence>
<dbReference type="InterPro" id="IPR048628">
    <property type="entry name" value="Sec3_C"/>
</dbReference>
<dbReference type="Proteomes" id="UP001249851">
    <property type="component" value="Unassembled WGS sequence"/>
</dbReference>
<reference evidence="9" key="2">
    <citation type="journal article" date="2023" name="Science">
        <title>Genomic signatures of disease resistance in endangered staghorn corals.</title>
        <authorList>
            <person name="Vollmer S.V."/>
            <person name="Selwyn J.D."/>
            <person name="Despard B.A."/>
            <person name="Roesel C.L."/>
        </authorList>
    </citation>
    <scope>NUCLEOTIDE SEQUENCE</scope>
    <source>
        <strain evidence="9">K2</strain>
    </source>
</reference>
<dbReference type="GO" id="GO:0006893">
    <property type="term" value="P:Golgi to plasma membrane transport"/>
    <property type="evidence" value="ECO:0007669"/>
    <property type="project" value="TreeGrafter"/>
</dbReference>
<dbReference type="GO" id="GO:0006887">
    <property type="term" value="P:exocytosis"/>
    <property type="evidence" value="ECO:0007669"/>
    <property type="project" value="UniProtKB-KW"/>
</dbReference>
<dbReference type="Gene3D" id="3.40.630.30">
    <property type="match status" value="1"/>
</dbReference>
<evidence type="ECO:0000313" key="10">
    <source>
        <dbReference type="Proteomes" id="UP001249851"/>
    </source>
</evidence>
<dbReference type="GO" id="GO:0005886">
    <property type="term" value="C:plasma membrane"/>
    <property type="evidence" value="ECO:0007669"/>
    <property type="project" value="TreeGrafter"/>
</dbReference>
<feature type="domain" description="Exocyst complex component Sec3 coiled-coil" evidence="6">
    <location>
        <begin position="73"/>
        <end position="203"/>
    </location>
</feature>
<dbReference type="AlphaFoldDB" id="A0AAD9V082"/>
<feature type="domain" description="Pre-nudix hydrolase" evidence="7">
    <location>
        <begin position="677"/>
        <end position="757"/>
    </location>
</feature>
<feature type="compositionally biased region" description="Basic and acidic residues" evidence="5">
    <location>
        <begin position="305"/>
        <end position="317"/>
    </location>
</feature>
<comment type="similarity">
    <text evidence="1">Belongs to the SEC3 family.</text>
</comment>
<feature type="region of interest" description="Disordered" evidence="5">
    <location>
        <begin position="289"/>
        <end position="337"/>
    </location>
</feature>
<dbReference type="EMBL" id="JARQWQ010000058">
    <property type="protein sequence ID" value="KAK2556010.1"/>
    <property type="molecule type" value="Genomic_DNA"/>
</dbReference>
<evidence type="ECO:0000259" key="6">
    <source>
        <dbReference type="Pfam" id="PF09763"/>
    </source>
</evidence>
<dbReference type="InterPro" id="IPR040618">
    <property type="entry name" value="Pre-Nudix"/>
</dbReference>
<proteinExistence type="inferred from homology"/>
<dbReference type="GO" id="GO:0000145">
    <property type="term" value="C:exocyst"/>
    <property type="evidence" value="ECO:0007669"/>
    <property type="project" value="InterPro"/>
</dbReference>
<sequence length="884" mass="101490">MAAIKHNLQRDVFKPSEERLYAVVSVTKVGKKKKASFLCVADGIHSNESIRAQQHSDEGSEAEDYQELTQREENDLEHMISQTENAISHIETFTEQLSKDLSVLDGLLNDALKELDHLDTRLTGYDTLLRGVRAQMEQMEDKDKHMVTESKNRRLLMEEVESLVGILNIPEHNLTVLQKADLSKGKGLKESTHAAFTVLRALETELSPGLTEMRAVKEQREKFLQISSDFAQSLKSHLIDIFQHHAYSQSLSKVYERELREFFEAVKQRTLPKGVKTYSAFRMTGSAAVNDPKMSPRPVPRGSFRQKEKGMERKDIDSYSIGSDSRSRSGSLSSVDSSDLLQEGRGKFEKVFDVLLMELEPVCTAEQEFVQKFFDFTLVEPEVSDPSSSTIPLDSSDGAMSSKSASSRSLDSTKIMQGLFNVLETELQSFIHFADRLDNFLKKQIEDMKIQKTKKCGILPFVTKFEEFAVISESVFKNSERRADLDKAYHHLIRVVFANVERMAEEHQKTPRAVVMMENYHHLFRVLSRLKILCLENEKRDAKKKYSDSQKMYVNTMLGRPMEKLNGVQECIAAGVKEDEVGYQLAFSKQELRKCIKEYPAKELKKGLEQLYKKVEKHLCEEENLLQVVWHSMQDEFLQQYKTFDDLIQRCYPGSMINLEVTINDILPTPSVVSCLKWDRTEFNGVDVNLDQLDDNLSLEEFDRRLRESILQWRRDAKKSVWMKVPVSQSYLIPVAFFHGFNYHHAVGNYAMLLKWLPQQITCNVPPYASHQIGVAEFRSVIMFRQQHQMKNAFGKSDIYLICRMAPLSYGISKCEDEIAKCEWMNLSELLTDADTGPMTRLAARLAAQGLKNGFENVDILPNRMTSWVDPKKSVCIFHRYLPS</sequence>
<protein>
    <submittedName>
        <fullName evidence="9">Exocyst complex component 1</fullName>
    </submittedName>
</protein>
<feature type="compositionally biased region" description="Low complexity" evidence="5">
    <location>
        <begin position="318"/>
        <end position="337"/>
    </location>
</feature>
<reference evidence="9" key="1">
    <citation type="journal article" date="2023" name="G3 (Bethesda)">
        <title>Whole genome assembly and annotation of the endangered Caribbean coral Acropora cervicornis.</title>
        <authorList>
            <person name="Selwyn J.D."/>
            <person name="Vollmer S.V."/>
        </authorList>
    </citation>
    <scope>NUCLEOTIDE SEQUENCE</scope>
    <source>
        <strain evidence="9">K2</strain>
    </source>
</reference>
<feature type="region of interest" description="Disordered" evidence="5">
    <location>
        <begin position="384"/>
        <end position="407"/>
    </location>
</feature>
<dbReference type="Gene3D" id="3.90.79.10">
    <property type="entry name" value="Nucleoside Triphosphate Pyrophosphohydrolase"/>
    <property type="match status" value="1"/>
</dbReference>
<evidence type="ECO:0000256" key="3">
    <source>
        <dbReference type="ARBA" id="ARBA00022483"/>
    </source>
</evidence>
<name>A0AAD9V082_ACRCE</name>
<keyword evidence="10" id="KW-1185">Reference proteome</keyword>
<organism evidence="9 10">
    <name type="scientific">Acropora cervicornis</name>
    <name type="common">Staghorn coral</name>
    <dbReference type="NCBI Taxonomy" id="6130"/>
    <lineage>
        <taxon>Eukaryota</taxon>
        <taxon>Metazoa</taxon>
        <taxon>Cnidaria</taxon>
        <taxon>Anthozoa</taxon>
        <taxon>Hexacorallia</taxon>
        <taxon>Scleractinia</taxon>
        <taxon>Astrocoeniina</taxon>
        <taxon>Acroporidae</taxon>
        <taxon>Acropora</taxon>
    </lineage>
</organism>
<keyword evidence="3" id="KW-0268">Exocytosis</keyword>
<dbReference type="PANTHER" id="PTHR16092">
    <property type="entry name" value="SEC3/SYNTAXIN-RELATED"/>
    <property type="match status" value="1"/>
</dbReference>
<dbReference type="Pfam" id="PF09763">
    <property type="entry name" value="Sec3_CC"/>
    <property type="match status" value="1"/>
</dbReference>
<dbReference type="InterPro" id="IPR019160">
    <property type="entry name" value="Sec3_CC"/>
</dbReference>
<evidence type="ECO:0000259" key="8">
    <source>
        <dbReference type="Pfam" id="PF20654"/>
    </source>
</evidence>
<keyword evidence="4" id="KW-0175">Coiled coil</keyword>
<evidence type="ECO:0000259" key="7">
    <source>
        <dbReference type="Pfam" id="PF18290"/>
    </source>
</evidence>
<evidence type="ECO:0000313" key="9">
    <source>
        <dbReference type="EMBL" id="KAK2556010.1"/>
    </source>
</evidence>
<dbReference type="PANTHER" id="PTHR16092:SF14">
    <property type="entry name" value="EXOCYST COMPLEX COMPONENT 1 ISOFORM X1"/>
    <property type="match status" value="1"/>
</dbReference>
<evidence type="ECO:0000256" key="1">
    <source>
        <dbReference type="ARBA" id="ARBA00006518"/>
    </source>
</evidence>
<dbReference type="Pfam" id="PF18290">
    <property type="entry name" value="Nudix_hydro"/>
    <property type="match status" value="1"/>
</dbReference>
<keyword evidence="2" id="KW-0813">Transport</keyword>
<evidence type="ECO:0000256" key="2">
    <source>
        <dbReference type="ARBA" id="ARBA00022448"/>
    </source>
</evidence>
<accession>A0AAD9V082</accession>
<comment type="caution">
    <text evidence="9">The sequence shown here is derived from an EMBL/GenBank/DDBJ whole genome shotgun (WGS) entry which is preliminary data.</text>
</comment>
<dbReference type="GO" id="GO:0005546">
    <property type="term" value="F:phosphatidylinositol-4,5-bisphosphate binding"/>
    <property type="evidence" value="ECO:0007669"/>
    <property type="project" value="TreeGrafter"/>
</dbReference>
<feature type="compositionally biased region" description="Low complexity" evidence="5">
    <location>
        <begin position="394"/>
        <end position="407"/>
    </location>
</feature>
<dbReference type="Pfam" id="PF20654">
    <property type="entry name" value="Sec3_C-term"/>
    <property type="match status" value="1"/>
</dbReference>